<evidence type="ECO:0000256" key="4">
    <source>
        <dbReference type="PIRNR" id="PIRNR006078"/>
    </source>
</evidence>
<dbReference type="AlphaFoldDB" id="A0A977PTN6"/>
<dbReference type="InterPro" id="IPR018197">
    <property type="entry name" value="Glycerate_kinase_RE-like"/>
</dbReference>
<dbReference type="Pfam" id="PF02595">
    <property type="entry name" value="Gly_kinase"/>
    <property type="match status" value="1"/>
</dbReference>
<evidence type="ECO:0000256" key="3">
    <source>
        <dbReference type="ARBA" id="ARBA00022777"/>
    </source>
</evidence>
<evidence type="ECO:0000256" key="1">
    <source>
        <dbReference type="ARBA" id="ARBA00006284"/>
    </source>
</evidence>
<dbReference type="KEGG" id="wna:KA717_24335"/>
<dbReference type="InterPro" id="IPR036129">
    <property type="entry name" value="Glycerate_kinase_sf"/>
</dbReference>
<comment type="similarity">
    <text evidence="1 4">Belongs to the glycerate kinase type-1 family.</text>
</comment>
<dbReference type="PANTHER" id="PTHR21599:SF0">
    <property type="entry name" value="GLYCERATE KINASE"/>
    <property type="match status" value="1"/>
</dbReference>
<dbReference type="EMBL" id="CP073041">
    <property type="protein sequence ID" value="UXE59066.1"/>
    <property type="molecule type" value="Genomic_DNA"/>
</dbReference>
<protein>
    <submittedName>
        <fullName evidence="5">Glycerate kinase</fullName>
    </submittedName>
</protein>
<dbReference type="Gene3D" id="3.90.1510.10">
    <property type="entry name" value="Glycerate kinase, domain 2"/>
    <property type="match status" value="1"/>
</dbReference>
<keyword evidence="2 4" id="KW-0808">Transferase</keyword>
<dbReference type="PIRSF" id="PIRSF006078">
    <property type="entry name" value="GlxK"/>
    <property type="match status" value="1"/>
</dbReference>
<dbReference type="GO" id="GO:0008887">
    <property type="term" value="F:glycerate kinase activity"/>
    <property type="evidence" value="ECO:0007669"/>
    <property type="project" value="UniProtKB-UniRule"/>
</dbReference>
<keyword evidence="3 4" id="KW-0418">Kinase</keyword>
<accession>A0A977PTN6</accession>
<dbReference type="SUPFAM" id="SSF110738">
    <property type="entry name" value="Glycerate kinase I"/>
    <property type="match status" value="1"/>
</dbReference>
<dbReference type="NCBIfam" id="TIGR00045">
    <property type="entry name" value="glycerate kinase"/>
    <property type="match status" value="1"/>
</dbReference>
<dbReference type="Gene3D" id="3.40.50.10350">
    <property type="entry name" value="Glycerate kinase, domain 1"/>
    <property type="match status" value="1"/>
</dbReference>
<dbReference type="InterPro" id="IPR018193">
    <property type="entry name" value="Glyc_kinase_flavodox-like_fold"/>
</dbReference>
<name>A0A977PTN6_9CYAN</name>
<reference evidence="5" key="1">
    <citation type="submission" date="2021-04" db="EMBL/GenBank/DDBJ databases">
        <title>Genome sequence of Woronichinia naegeliana from Washington state freshwater lake bloom.</title>
        <authorList>
            <person name="Dreher T.W."/>
        </authorList>
    </citation>
    <scope>NUCLEOTIDE SEQUENCE</scope>
    <source>
        <strain evidence="5">WA131</strain>
    </source>
</reference>
<evidence type="ECO:0000313" key="5">
    <source>
        <dbReference type="EMBL" id="UXE59066.1"/>
    </source>
</evidence>
<evidence type="ECO:0000256" key="2">
    <source>
        <dbReference type="ARBA" id="ARBA00022679"/>
    </source>
</evidence>
<dbReference type="InterPro" id="IPR004381">
    <property type="entry name" value="Glycerate_kinase"/>
</dbReference>
<gene>
    <name evidence="5" type="ORF">KA717_24335</name>
</gene>
<sequence>MRLLVAPDSFKGTLSALEICQIIEAELGHTFPIISHPLADGGEGTLEAIFTSLSNSQWIELEVCGPLPKQRVKAKYLWLIESQEAFIEMGQASGLTLLKTEERNPELTTTYGTGELIRHALKQGAKKIYLAIGGSATNDAGLGMLMALGWQFLNKKGESVGYGGQALINIDRLIAPENLHLPPITVLCDVTNPLYGEQGAAFVYGPQKGGDRPMLERLDQGLRHFAAVIKKQYGMDLNFAGAGAAGGLGAGAKFGLDATIESGFRVIASLTGLEEKIQQMTNSDRLITGEGNFDQQSLQGKVISGILALAKKYQRKVIILAGNSQLTNLQNYPEIEKIITLVDQDISLEQSLKEPDSVLRKRCQSLREYLQIESLLKPSIET</sequence>
<proteinExistence type="inferred from homology"/>
<dbReference type="Proteomes" id="UP001065613">
    <property type="component" value="Chromosome"/>
</dbReference>
<organism evidence="5">
    <name type="scientific">Woronichinia naegeliana WA131</name>
    <dbReference type="NCBI Taxonomy" id="2824559"/>
    <lineage>
        <taxon>Bacteria</taxon>
        <taxon>Bacillati</taxon>
        <taxon>Cyanobacteriota</taxon>
        <taxon>Cyanophyceae</taxon>
        <taxon>Synechococcales</taxon>
        <taxon>Coelosphaeriaceae</taxon>
        <taxon>Woronichinia</taxon>
    </lineage>
</organism>
<dbReference type="PANTHER" id="PTHR21599">
    <property type="entry name" value="GLYCERATE KINASE"/>
    <property type="match status" value="1"/>
</dbReference>
<dbReference type="GO" id="GO:0031388">
    <property type="term" value="P:organic acid phosphorylation"/>
    <property type="evidence" value="ECO:0007669"/>
    <property type="project" value="UniProtKB-UniRule"/>
</dbReference>